<dbReference type="PANTHER" id="PTHR32322:SF18">
    <property type="entry name" value="S-ADENOSYLMETHIONINE_S-ADENOSYLHOMOCYSTEINE TRANSPORTER"/>
    <property type="match status" value="1"/>
</dbReference>
<feature type="transmembrane region" description="Helical" evidence="7">
    <location>
        <begin position="32"/>
        <end position="51"/>
    </location>
</feature>
<keyword evidence="4 7" id="KW-0812">Transmembrane</keyword>
<accession>A0ABS4H575</accession>
<comment type="subcellular location">
    <subcellularLocation>
        <location evidence="1">Cell membrane</location>
        <topology evidence="1">Multi-pass membrane protein</topology>
    </subcellularLocation>
</comment>
<comment type="caution">
    <text evidence="9">The sequence shown here is derived from an EMBL/GenBank/DDBJ whole genome shotgun (WGS) entry which is preliminary data.</text>
</comment>
<feature type="transmembrane region" description="Helical" evidence="7">
    <location>
        <begin position="207"/>
        <end position="227"/>
    </location>
</feature>
<dbReference type="Pfam" id="PF00892">
    <property type="entry name" value="EamA"/>
    <property type="match status" value="2"/>
</dbReference>
<keyword evidence="10" id="KW-1185">Reference proteome</keyword>
<dbReference type="RefSeq" id="WP_209849268.1">
    <property type="nucleotide sequence ID" value="NZ_CBCRVE010000008.1"/>
</dbReference>
<feature type="transmembrane region" description="Helical" evidence="7">
    <location>
        <begin position="239"/>
        <end position="257"/>
    </location>
</feature>
<evidence type="ECO:0000256" key="2">
    <source>
        <dbReference type="ARBA" id="ARBA00007362"/>
    </source>
</evidence>
<evidence type="ECO:0000313" key="10">
    <source>
        <dbReference type="Proteomes" id="UP001519273"/>
    </source>
</evidence>
<proteinExistence type="inferred from homology"/>
<feature type="transmembrane region" description="Helical" evidence="7">
    <location>
        <begin position="7"/>
        <end position="26"/>
    </location>
</feature>
<protein>
    <submittedName>
        <fullName evidence="9">Drug/metabolite transporter (DMT)-like permease</fullName>
    </submittedName>
</protein>
<name>A0ABS4H575_9BACL</name>
<feature type="transmembrane region" description="Helical" evidence="7">
    <location>
        <begin position="63"/>
        <end position="84"/>
    </location>
</feature>
<sequence length="299" mass="32547">MIVIQYLFICLVFGTTFLAIKTGIGAGLPPLFFAFFRFFAASVLLLGYLMLKKESLPKSWKTYGYLFLAGVLMTAVPFAALFWAETRIDSGTAALMVATAPIFIGLIGKMTKWQWIGSGIGVFGIYLIFFTDFQSAGGFLSGIVPKASIMISELFFAIGLMISKRLMGSGMSSKMLNGLQMLFASIVLLALSVIFEDPSKVQMNWQGAASLFYLVVIASIIASNIYYRLVEKTNPLFPTTWTYVAPVIAIIVGALFLQEKLSLISGIGALFVLGGVVLVNALTLQGLIRRPQYRDKAAG</sequence>
<evidence type="ECO:0000313" key="9">
    <source>
        <dbReference type="EMBL" id="MBP1937240.1"/>
    </source>
</evidence>
<reference evidence="9 10" key="1">
    <citation type="submission" date="2021-03" db="EMBL/GenBank/DDBJ databases">
        <title>Genomic Encyclopedia of Type Strains, Phase IV (KMG-IV): sequencing the most valuable type-strain genomes for metagenomic binning, comparative biology and taxonomic classification.</title>
        <authorList>
            <person name="Goeker M."/>
        </authorList>
    </citation>
    <scope>NUCLEOTIDE SEQUENCE [LARGE SCALE GENOMIC DNA]</scope>
    <source>
        <strain evidence="9 10">DSM 23491</strain>
    </source>
</reference>
<dbReference type="InterPro" id="IPR050638">
    <property type="entry name" value="AA-Vitamin_Transporters"/>
</dbReference>
<evidence type="ECO:0000256" key="4">
    <source>
        <dbReference type="ARBA" id="ARBA00022692"/>
    </source>
</evidence>
<dbReference type="Proteomes" id="UP001519273">
    <property type="component" value="Unassembled WGS sequence"/>
</dbReference>
<feature type="transmembrane region" description="Helical" evidence="7">
    <location>
        <begin position="143"/>
        <end position="163"/>
    </location>
</feature>
<dbReference type="PANTHER" id="PTHR32322">
    <property type="entry name" value="INNER MEMBRANE TRANSPORTER"/>
    <property type="match status" value="1"/>
</dbReference>
<dbReference type="SUPFAM" id="SSF103481">
    <property type="entry name" value="Multidrug resistance efflux transporter EmrE"/>
    <property type="match status" value="2"/>
</dbReference>
<organism evidence="9 10">
    <name type="scientific">Paenibacillus sediminis</name>
    <dbReference type="NCBI Taxonomy" id="664909"/>
    <lineage>
        <taxon>Bacteria</taxon>
        <taxon>Bacillati</taxon>
        <taxon>Bacillota</taxon>
        <taxon>Bacilli</taxon>
        <taxon>Bacillales</taxon>
        <taxon>Paenibacillaceae</taxon>
        <taxon>Paenibacillus</taxon>
    </lineage>
</organism>
<evidence type="ECO:0000259" key="8">
    <source>
        <dbReference type="Pfam" id="PF00892"/>
    </source>
</evidence>
<feature type="domain" description="EamA" evidence="8">
    <location>
        <begin position="149"/>
        <end position="280"/>
    </location>
</feature>
<keyword evidence="5 7" id="KW-1133">Transmembrane helix</keyword>
<evidence type="ECO:0000256" key="5">
    <source>
        <dbReference type="ARBA" id="ARBA00022989"/>
    </source>
</evidence>
<dbReference type="InterPro" id="IPR000620">
    <property type="entry name" value="EamA_dom"/>
</dbReference>
<dbReference type="EMBL" id="JAGGKP010000004">
    <property type="protein sequence ID" value="MBP1937240.1"/>
    <property type="molecule type" value="Genomic_DNA"/>
</dbReference>
<feature type="transmembrane region" description="Helical" evidence="7">
    <location>
        <begin position="263"/>
        <end position="284"/>
    </location>
</feature>
<feature type="transmembrane region" description="Helical" evidence="7">
    <location>
        <begin position="115"/>
        <end position="131"/>
    </location>
</feature>
<feature type="domain" description="EamA" evidence="8">
    <location>
        <begin position="6"/>
        <end position="129"/>
    </location>
</feature>
<evidence type="ECO:0000256" key="1">
    <source>
        <dbReference type="ARBA" id="ARBA00004651"/>
    </source>
</evidence>
<keyword evidence="3" id="KW-1003">Cell membrane</keyword>
<keyword evidence="6 7" id="KW-0472">Membrane</keyword>
<gene>
    <name evidence="9" type="ORF">J2Z20_002133</name>
</gene>
<evidence type="ECO:0000256" key="3">
    <source>
        <dbReference type="ARBA" id="ARBA00022475"/>
    </source>
</evidence>
<dbReference type="InterPro" id="IPR037185">
    <property type="entry name" value="EmrE-like"/>
</dbReference>
<evidence type="ECO:0000256" key="7">
    <source>
        <dbReference type="SAM" id="Phobius"/>
    </source>
</evidence>
<feature type="transmembrane region" description="Helical" evidence="7">
    <location>
        <begin position="90"/>
        <end position="108"/>
    </location>
</feature>
<evidence type="ECO:0000256" key="6">
    <source>
        <dbReference type="ARBA" id="ARBA00023136"/>
    </source>
</evidence>
<comment type="similarity">
    <text evidence="2">Belongs to the EamA transporter family.</text>
</comment>
<feature type="transmembrane region" description="Helical" evidence="7">
    <location>
        <begin position="175"/>
        <end position="195"/>
    </location>
</feature>